<organism evidence="1 2">
    <name type="scientific">Catenovulum sediminis</name>
    <dbReference type="NCBI Taxonomy" id="1740262"/>
    <lineage>
        <taxon>Bacteria</taxon>
        <taxon>Pseudomonadati</taxon>
        <taxon>Pseudomonadota</taxon>
        <taxon>Gammaproteobacteria</taxon>
        <taxon>Alteromonadales</taxon>
        <taxon>Alteromonadaceae</taxon>
        <taxon>Catenovulum</taxon>
    </lineage>
</organism>
<evidence type="ECO:0000313" key="2">
    <source>
        <dbReference type="Proteomes" id="UP001467690"/>
    </source>
</evidence>
<proteinExistence type="predicted"/>
<accession>A0ABV1RIQ4</accession>
<comment type="caution">
    <text evidence="1">The sequence shown here is derived from an EMBL/GenBank/DDBJ whole genome shotgun (WGS) entry which is preliminary data.</text>
</comment>
<dbReference type="EMBL" id="JBELOE010000236">
    <property type="protein sequence ID" value="MER2492820.1"/>
    <property type="molecule type" value="Genomic_DNA"/>
</dbReference>
<evidence type="ECO:0000313" key="1">
    <source>
        <dbReference type="EMBL" id="MER2492820.1"/>
    </source>
</evidence>
<keyword evidence="2" id="KW-1185">Reference proteome</keyword>
<protein>
    <submittedName>
        <fullName evidence="1">DUF6492 family protein</fullName>
    </submittedName>
</protein>
<sequence>MPISAVLPLKVSGSYDVNDLKRAHILFSSLSKFLSPGLISELFVVTPASEVEIVKNEYARWAHLNIAVISEEDLLPELKNYPKMRGWRKQQLVKIAIADKISNEFYLTLDADVVCLKPITESDLIIDGKAILQYEQRSRHPKWWKASSRLLKINSNIGPQGVGMTVTPALMSKTLSRTLMADLSPKRANKTWADNLCSLHNPSDPKNWWLGRYLKLKWTEYSLYYLCALKHQILDDFHVICGTEKIPQKLLVDDSHDYQNWHVADSFAEHNPGLFLLVGSKSRLPPKQVFERLSPFINNSNQPVTSALFD</sequence>
<dbReference type="Proteomes" id="UP001467690">
    <property type="component" value="Unassembled WGS sequence"/>
</dbReference>
<dbReference type="Pfam" id="PF20102">
    <property type="entry name" value="DUF6492"/>
    <property type="match status" value="1"/>
</dbReference>
<reference evidence="1 2" key="1">
    <citation type="submission" date="2024-06" db="EMBL/GenBank/DDBJ databases">
        <authorList>
            <person name="Chen R.Y."/>
        </authorList>
    </citation>
    <scope>NUCLEOTIDE SEQUENCE [LARGE SCALE GENOMIC DNA]</scope>
    <source>
        <strain evidence="1 2">D2</strain>
    </source>
</reference>
<dbReference type="InterPro" id="IPR045499">
    <property type="entry name" value="DUF6492"/>
</dbReference>
<name>A0ABV1RIQ4_9ALTE</name>
<dbReference type="RefSeq" id="WP_350402292.1">
    <property type="nucleotide sequence ID" value="NZ_JBELOE010000236.1"/>
</dbReference>
<gene>
    <name evidence="1" type="ORF">ABS311_13120</name>
</gene>